<dbReference type="EMBL" id="KV453914">
    <property type="protein sequence ID" value="ODV78080.1"/>
    <property type="molecule type" value="Genomic_DNA"/>
</dbReference>
<dbReference type="STRING" id="984487.A0A1E4SF17"/>
<dbReference type="AlphaFoldDB" id="A0A1E4SF17"/>
<gene>
    <name evidence="1" type="ORF">CANTADRAFT_27026</name>
</gene>
<dbReference type="GO" id="GO:1990738">
    <property type="term" value="F:pseudouridine 5'-phosphatase activity"/>
    <property type="evidence" value="ECO:0007669"/>
    <property type="project" value="EnsemblFungi"/>
</dbReference>
<dbReference type="Gene3D" id="3.40.50.1000">
    <property type="entry name" value="HAD superfamily/HAD-like"/>
    <property type="match status" value="1"/>
</dbReference>
<dbReference type="RefSeq" id="XP_020063202.1">
    <property type="nucleotide sequence ID" value="XM_020207969.1"/>
</dbReference>
<name>A0A1E4SF17_9ASCO</name>
<dbReference type="InterPro" id="IPR036412">
    <property type="entry name" value="HAD-like_sf"/>
</dbReference>
<organism evidence="1 2">
    <name type="scientific">Suhomyces tanzawaensis NRRL Y-17324</name>
    <dbReference type="NCBI Taxonomy" id="984487"/>
    <lineage>
        <taxon>Eukaryota</taxon>
        <taxon>Fungi</taxon>
        <taxon>Dikarya</taxon>
        <taxon>Ascomycota</taxon>
        <taxon>Saccharomycotina</taxon>
        <taxon>Pichiomycetes</taxon>
        <taxon>Debaryomycetaceae</taxon>
        <taxon>Suhomyces</taxon>
    </lineage>
</organism>
<sequence>MPTQIKACLFDMDGTIINTEDLYTYCNTELLSRYGKGPLTWDVKMKVQGRPARDAHQIMIDTYQVPLTLEQYAAISTDIQESLWNKAKFLPGALELIQHLHQINFPIALGTSSYKGSYDRKTKHLSHGFDLFGKHIVTGDDPRIPKGRGKPCPDIWLACLDSLNKDRREQGLEEIKIEECLVFEDGVIGVESGIAANAPVVWIPHPEMVPFLEGKEQEIVGVNGEVLKSLADFDKEKWLGIK</sequence>
<dbReference type="InterPro" id="IPR023198">
    <property type="entry name" value="PGP-like_dom2"/>
</dbReference>
<dbReference type="PANTHER" id="PTHR18901">
    <property type="entry name" value="2-DEOXYGLUCOSE-6-PHOSPHATE PHOSPHATASE 2"/>
    <property type="match status" value="1"/>
</dbReference>
<evidence type="ECO:0000313" key="1">
    <source>
        <dbReference type="EMBL" id="ODV78080.1"/>
    </source>
</evidence>
<reference evidence="2" key="1">
    <citation type="submission" date="2016-05" db="EMBL/GenBank/DDBJ databases">
        <title>Comparative genomics of biotechnologically important yeasts.</title>
        <authorList>
            <consortium name="DOE Joint Genome Institute"/>
            <person name="Riley R."/>
            <person name="Haridas S."/>
            <person name="Wolfe K.H."/>
            <person name="Lopes M.R."/>
            <person name="Hittinger C.T."/>
            <person name="Goker M."/>
            <person name="Salamov A."/>
            <person name="Wisecaver J."/>
            <person name="Long T.M."/>
            <person name="Aerts A.L."/>
            <person name="Barry K."/>
            <person name="Choi C."/>
            <person name="Clum A."/>
            <person name="Coughlan A.Y."/>
            <person name="Deshpande S."/>
            <person name="Douglass A.P."/>
            <person name="Hanson S.J."/>
            <person name="Klenk H.-P."/>
            <person name="Labutti K."/>
            <person name="Lapidus A."/>
            <person name="Lindquist E."/>
            <person name="Lipzen A."/>
            <person name="Meier-Kolthoff J.P."/>
            <person name="Ohm R.A."/>
            <person name="Otillar R.P."/>
            <person name="Pangilinan J."/>
            <person name="Peng Y."/>
            <person name="Rokas A."/>
            <person name="Rosa C.A."/>
            <person name="Scheuner C."/>
            <person name="Sibirny A.A."/>
            <person name="Slot J.C."/>
            <person name="Stielow J.B."/>
            <person name="Sun H."/>
            <person name="Kurtzman C.P."/>
            <person name="Blackwell M."/>
            <person name="Grigoriev I.V."/>
            <person name="Jeffries T.W."/>
        </authorList>
    </citation>
    <scope>NUCLEOTIDE SEQUENCE [LARGE SCALE GENOMIC DNA]</scope>
    <source>
        <strain evidence="2">NRRL Y-17324</strain>
    </source>
</reference>
<dbReference type="InterPro" id="IPR023214">
    <property type="entry name" value="HAD_sf"/>
</dbReference>
<keyword evidence="2" id="KW-1185">Reference proteome</keyword>
<dbReference type="SFLD" id="SFLDS00003">
    <property type="entry name" value="Haloacid_Dehalogenase"/>
    <property type="match status" value="1"/>
</dbReference>
<protein>
    <submittedName>
        <fullName evidence="1">HAD-like protein</fullName>
    </submittedName>
</protein>
<evidence type="ECO:0000313" key="2">
    <source>
        <dbReference type="Proteomes" id="UP000094285"/>
    </source>
</evidence>
<dbReference type="SFLD" id="SFLDG01129">
    <property type="entry name" value="C1.5:_HAD__Beta-PGM__Phosphata"/>
    <property type="match status" value="1"/>
</dbReference>
<dbReference type="Pfam" id="PF00702">
    <property type="entry name" value="Hydrolase"/>
    <property type="match status" value="1"/>
</dbReference>
<dbReference type="Gene3D" id="1.10.150.240">
    <property type="entry name" value="Putative phosphatase, domain 2"/>
    <property type="match status" value="1"/>
</dbReference>
<dbReference type="FunFam" id="1.10.150.240:FF:000001">
    <property type="entry name" value="Haloacid dehalogenase-like hydrolase domain"/>
    <property type="match status" value="1"/>
</dbReference>
<dbReference type="GO" id="GO:0008253">
    <property type="term" value="F:5'-nucleotidase activity"/>
    <property type="evidence" value="ECO:0007669"/>
    <property type="project" value="EnsemblFungi"/>
</dbReference>
<proteinExistence type="predicted"/>
<dbReference type="PANTHER" id="PTHR18901:SF38">
    <property type="entry name" value="PSEUDOURIDINE-5'-PHOSPHATASE"/>
    <property type="match status" value="1"/>
</dbReference>
<dbReference type="GeneID" id="30982106"/>
<dbReference type="OrthoDB" id="40579at2759"/>
<dbReference type="SUPFAM" id="SSF56784">
    <property type="entry name" value="HAD-like"/>
    <property type="match status" value="1"/>
</dbReference>
<dbReference type="Proteomes" id="UP000094285">
    <property type="component" value="Unassembled WGS sequence"/>
</dbReference>
<accession>A0A1E4SF17</accession>